<protein>
    <recommendedName>
        <fullName evidence="4">FNIP repeat-containing protein</fullName>
    </recommendedName>
</protein>
<dbReference type="PANTHER" id="PTHR32134">
    <property type="entry name" value="FNIP REPEAT-CONTAINING PROTEIN"/>
    <property type="match status" value="1"/>
</dbReference>
<comment type="caution">
    <text evidence="2">The sequence shown here is derived from an EMBL/GenBank/DDBJ whole genome shotgun (WGS) entry which is preliminary data.</text>
</comment>
<proteinExistence type="predicted"/>
<dbReference type="PANTHER" id="PTHR32134:SF169">
    <property type="entry name" value="FNIP REPEAT-CONTAINING PROTEIN-RELATED"/>
    <property type="match status" value="1"/>
</dbReference>
<organism evidence="2 3">
    <name type="scientific">Polysphondylium violaceum</name>
    <dbReference type="NCBI Taxonomy" id="133409"/>
    <lineage>
        <taxon>Eukaryota</taxon>
        <taxon>Amoebozoa</taxon>
        <taxon>Evosea</taxon>
        <taxon>Eumycetozoa</taxon>
        <taxon>Dictyostelia</taxon>
        <taxon>Dictyosteliales</taxon>
        <taxon>Dictyosteliaceae</taxon>
        <taxon>Polysphondylium</taxon>
    </lineage>
</organism>
<gene>
    <name evidence="2" type="ORF">CYY_002272</name>
</gene>
<evidence type="ECO:0000256" key="1">
    <source>
        <dbReference type="ARBA" id="ARBA00022737"/>
    </source>
</evidence>
<keyword evidence="3" id="KW-1185">Reference proteome</keyword>
<name>A0A8J4PZM8_9MYCE</name>
<evidence type="ECO:0000313" key="3">
    <source>
        <dbReference type="Proteomes" id="UP000695562"/>
    </source>
</evidence>
<dbReference type="InterPro" id="IPR008615">
    <property type="entry name" value="FNIP"/>
</dbReference>
<evidence type="ECO:0000313" key="2">
    <source>
        <dbReference type="EMBL" id="KAF2076415.1"/>
    </source>
</evidence>
<dbReference type="InterPro" id="IPR032675">
    <property type="entry name" value="LRR_dom_sf"/>
</dbReference>
<dbReference type="EMBL" id="AJWJ01000061">
    <property type="protein sequence ID" value="KAF2076415.1"/>
    <property type="molecule type" value="Genomic_DNA"/>
</dbReference>
<dbReference type="Proteomes" id="UP000695562">
    <property type="component" value="Unassembled WGS sequence"/>
</dbReference>
<dbReference type="AlphaFoldDB" id="A0A8J4PZM8"/>
<dbReference type="Pfam" id="PF05725">
    <property type="entry name" value="FNIP"/>
    <property type="match status" value="2"/>
</dbReference>
<keyword evidence="1" id="KW-0677">Repeat</keyword>
<dbReference type="InterPro" id="IPR051251">
    <property type="entry name" value="STK_FNIP-Repeat"/>
</dbReference>
<reference evidence="2" key="1">
    <citation type="submission" date="2020-01" db="EMBL/GenBank/DDBJ databases">
        <title>Development of genomics and gene disruption for Polysphondylium violaceum indicates a role for the polyketide synthase stlB in stalk morphogenesis.</title>
        <authorList>
            <person name="Narita B."/>
            <person name="Kawabe Y."/>
            <person name="Kin K."/>
            <person name="Saito T."/>
            <person name="Gibbs R."/>
            <person name="Kuspa A."/>
            <person name="Muzny D."/>
            <person name="Queller D."/>
            <person name="Richards S."/>
            <person name="Strassman J."/>
            <person name="Sucgang R."/>
            <person name="Worley K."/>
            <person name="Schaap P."/>
        </authorList>
    </citation>
    <scope>NUCLEOTIDE SEQUENCE</scope>
    <source>
        <strain evidence="2">QSvi11</strain>
    </source>
</reference>
<evidence type="ECO:0008006" key="4">
    <source>
        <dbReference type="Google" id="ProtNLM"/>
    </source>
</evidence>
<dbReference type="Gene3D" id="3.80.10.10">
    <property type="entry name" value="Ribonuclease Inhibitor"/>
    <property type="match status" value="1"/>
</dbReference>
<accession>A0A8J4PZM8</accession>
<dbReference type="SUPFAM" id="SSF52058">
    <property type="entry name" value="L domain-like"/>
    <property type="match status" value="1"/>
</dbReference>
<sequence>MTDTLFYLVWRNKHIRKEINYNFIARDQITIRYLGQLEKNHRFLENLHKDIHVIYNIKDEIADHLYQTHKYKHLITHLIIPIEALSLYLDDNNNNNNVLVYGLNICCSKTNKQLTLEQRNNGFPASIKYISFTNIRELEDIYVIPESITSLELVIQRNLYFNVGLIPGTVKHLKFGFFEYAYTNLIELSPGVIPSSVTHLEFVNFSQPLTKVGDLPDSITYLDLSDFFDDDVHHLPASLTTLYMGRFSKTLSRTVWPPRLKKLVMGDSFNRDIFTSTSPPLPPSLTFLDMGEVFDEEIDIGQLPPNLSTLRLGPWYSHSLSSDLESMASIKHLDIRAIKNGPIPHNATDVSCSYTFAKAYPKMPLSVRHLRFDAPHGLKLPTGYFSQHITKLVLNYDRALVPTDIPTSVTNLSLSIPDSIHLSPQCIPFSVTKLSLRLTQSPPRFNSSLFGSKQQIKRIGPHVIPPSVHTLCLYFSHYVLGVDIPSSVTKLKYDSMSVTDFELDKLPASIKCLDIRSAKVKFPLPLHLFTPTLETIKVDKYKETQIITQIYENHKIKPYVLLKTINIHRQFHLVMHLNLNNTPLREQYICSKSKVF</sequence>